<protein>
    <submittedName>
        <fullName evidence="3">Uncharacterized protein</fullName>
    </submittedName>
</protein>
<proteinExistence type="predicted"/>
<dbReference type="EMBL" id="HBFF01000838">
    <property type="protein sequence ID" value="CAD8727743.1"/>
    <property type="molecule type" value="Transcribed_RNA"/>
</dbReference>
<reference evidence="3" key="1">
    <citation type="submission" date="2021-01" db="EMBL/GenBank/DDBJ databases">
        <authorList>
            <person name="Corre E."/>
            <person name="Pelletier E."/>
            <person name="Niang G."/>
            <person name="Scheremetjew M."/>
            <person name="Finn R."/>
            <person name="Kale V."/>
            <person name="Holt S."/>
            <person name="Cochrane G."/>
            <person name="Meng A."/>
            <person name="Brown T."/>
            <person name="Cohen L."/>
        </authorList>
    </citation>
    <scope>NUCLEOTIDE SEQUENCE</scope>
    <source>
        <strain evidence="3">Clade-D-RCC2573</strain>
    </source>
</reference>
<keyword evidence="2" id="KW-0687">Ribonucleoprotein</keyword>
<sequence length="118" mass="12269">MAFSSTMSTLSLAASKSVAIRGDAVRVNAAKPRAGAAGFTVSANADADRLRLHNLSPLEGSRRTKKRVGRGYGAGQGGSCGLGMVRVAGERRGCVAERFAGLFVSSRLSSRKALVWSL</sequence>
<evidence type="ECO:0000256" key="2">
    <source>
        <dbReference type="ARBA" id="ARBA00023274"/>
    </source>
</evidence>
<evidence type="ECO:0000256" key="1">
    <source>
        <dbReference type="ARBA" id="ARBA00022980"/>
    </source>
</evidence>
<dbReference type="GO" id="GO:0005840">
    <property type="term" value="C:ribosome"/>
    <property type="evidence" value="ECO:0007669"/>
    <property type="project" value="UniProtKB-KW"/>
</dbReference>
<dbReference type="InterPro" id="IPR036227">
    <property type="entry name" value="Ribosomal_uL15/eL18_sf"/>
</dbReference>
<accession>A0A7S0XPG6</accession>
<dbReference type="SUPFAM" id="SSF52080">
    <property type="entry name" value="Ribosomal proteins L15p and L18e"/>
    <property type="match status" value="1"/>
</dbReference>
<organism evidence="3">
    <name type="scientific">Ostreococcus mediterraneus</name>
    <dbReference type="NCBI Taxonomy" id="1486918"/>
    <lineage>
        <taxon>Eukaryota</taxon>
        <taxon>Viridiplantae</taxon>
        <taxon>Chlorophyta</taxon>
        <taxon>Mamiellophyceae</taxon>
        <taxon>Mamiellales</taxon>
        <taxon>Bathycoccaceae</taxon>
        <taxon>Ostreococcus</taxon>
    </lineage>
</organism>
<evidence type="ECO:0000313" key="3">
    <source>
        <dbReference type="EMBL" id="CAD8727743.1"/>
    </source>
</evidence>
<dbReference type="GO" id="GO:1990904">
    <property type="term" value="C:ribonucleoprotein complex"/>
    <property type="evidence" value="ECO:0007669"/>
    <property type="project" value="UniProtKB-KW"/>
</dbReference>
<name>A0A7S0XPG6_9CHLO</name>
<keyword evidence="1" id="KW-0689">Ribosomal protein</keyword>
<gene>
    <name evidence="3" type="ORF">OMED0936_LOCUS667</name>
</gene>
<dbReference type="AlphaFoldDB" id="A0A7S0XPG6"/>